<dbReference type="PANTHER" id="PTHR45982">
    <property type="entry name" value="REGULATOR OF CHROMOSOME CONDENSATION"/>
    <property type="match status" value="1"/>
</dbReference>
<comment type="caution">
    <text evidence="2">The sequence shown here is derived from an EMBL/GenBank/DDBJ whole genome shotgun (WGS) entry which is preliminary data.</text>
</comment>
<keyword evidence="1" id="KW-0472">Membrane</keyword>
<keyword evidence="1" id="KW-1133">Transmembrane helix</keyword>
<accession>A0A1Q9DRK5</accession>
<keyword evidence="1" id="KW-0812">Transmembrane</keyword>
<dbReference type="OrthoDB" id="5370059at2759"/>
<feature type="transmembrane region" description="Helical" evidence="1">
    <location>
        <begin position="750"/>
        <end position="772"/>
    </location>
</feature>
<evidence type="ECO:0000256" key="1">
    <source>
        <dbReference type="SAM" id="Phobius"/>
    </source>
</evidence>
<dbReference type="Proteomes" id="UP000186817">
    <property type="component" value="Unassembled WGS sequence"/>
</dbReference>
<protein>
    <recommendedName>
        <fullName evidence="4">E3 ubiquitin-protein ligase HERC2</fullName>
    </recommendedName>
</protein>
<dbReference type="SUPFAM" id="SSF50985">
    <property type="entry name" value="RCC1/BLIP-II"/>
    <property type="match status" value="1"/>
</dbReference>
<evidence type="ECO:0000313" key="2">
    <source>
        <dbReference type="EMBL" id="OLP97813.1"/>
    </source>
</evidence>
<feature type="transmembrane region" description="Helical" evidence="1">
    <location>
        <begin position="613"/>
        <end position="631"/>
    </location>
</feature>
<dbReference type="PANTHER" id="PTHR45982:SF1">
    <property type="entry name" value="REGULATOR OF CHROMOSOME CONDENSATION"/>
    <property type="match status" value="1"/>
</dbReference>
<name>A0A1Q9DRK5_SYMMI</name>
<evidence type="ECO:0008006" key="4">
    <source>
        <dbReference type="Google" id="ProtNLM"/>
    </source>
</evidence>
<proteinExistence type="predicted"/>
<evidence type="ECO:0000313" key="3">
    <source>
        <dbReference type="Proteomes" id="UP000186817"/>
    </source>
</evidence>
<dbReference type="EMBL" id="LSRX01000420">
    <property type="protein sequence ID" value="OLP97813.1"/>
    <property type="molecule type" value="Genomic_DNA"/>
</dbReference>
<reference evidence="2 3" key="1">
    <citation type="submission" date="2016-02" db="EMBL/GenBank/DDBJ databases">
        <title>Genome analysis of coral dinoflagellate symbionts highlights evolutionary adaptations to a symbiotic lifestyle.</title>
        <authorList>
            <person name="Aranda M."/>
            <person name="Li Y."/>
            <person name="Liew Y.J."/>
            <person name="Baumgarten S."/>
            <person name="Simakov O."/>
            <person name="Wilson M."/>
            <person name="Piel J."/>
            <person name="Ashoor H."/>
            <person name="Bougouffa S."/>
            <person name="Bajic V.B."/>
            <person name="Ryu T."/>
            <person name="Ravasi T."/>
            <person name="Bayer T."/>
            <person name="Micklem G."/>
            <person name="Kim H."/>
            <person name="Bhak J."/>
            <person name="Lajeunesse T.C."/>
            <person name="Voolstra C.R."/>
        </authorList>
    </citation>
    <scope>NUCLEOTIDE SEQUENCE [LARGE SCALE GENOMIC DNA]</scope>
    <source>
        <strain evidence="2 3">CCMP2467</strain>
    </source>
</reference>
<dbReference type="AlphaFoldDB" id="A0A1Q9DRK5"/>
<organism evidence="2 3">
    <name type="scientific">Symbiodinium microadriaticum</name>
    <name type="common">Dinoflagellate</name>
    <name type="synonym">Zooxanthella microadriatica</name>
    <dbReference type="NCBI Taxonomy" id="2951"/>
    <lineage>
        <taxon>Eukaryota</taxon>
        <taxon>Sar</taxon>
        <taxon>Alveolata</taxon>
        <taxon>Dinophyceae</taxon>
        <taxon>Suessiales</taxon>
        <taxon>Symbiodiniaceae</taxon>
        <taxon>Symbiodinium</taxon>
    </lineage>
</organism>
<keyword evidence="3" id="KW-1185">Reference proteome</keyword>
<dbReference type="InterPro" id="IPR051553">
    <property type="entry name" value="Ran_GTPase-activating"/>
</dbReference>
<gene>
    <name evidence="2" type="ORF">AK812_SmicGene19794</name>
</gene>
<sequence length="829" mass="87843">MSITVEVGLLSGKIATVEACLDDAVQTLRGRAETALAVGPGQLLDSSGSVLDASMLIKDSLLQNGDLLILHVIGLRIQASALAFAAILGDGSVVKWGDTTQCGGDDSAVSGQLKTTRQIQASASAFAAILGDGSVVTWGDSRNGGDSSSVQHQLKNLQQIQASAGAFAAVLGNASVVTWGDARGGGDSSAVQDLLKNVQQIQASNMAFAAILRDGSVVTWGEAHHGGDSRSVQKELRNVQQIQVRRGVLNSAFAAIRSDGSVVTWGDAGHGGDSSAVQDQLESVQQIHATDGAFAAILNDGSVVTWGNADWGGDSGAEQNQLSDVKQIQASGTAFAAVLSNASVVTWGDAHGGGDSRVVQGQLTDVQQVQASYCAFAAIRGDGSVVTWGDSRYGGDSSAVQAQLKNVQQIQASLRAFAALLDDGSVTTWGDAGQGGDSGAAQAQLKNVQHIQVLHLLGVISAALAASVTNCGGAHDHLSDVSIALNPDPISRSTPFTLTLAGTLDEDLTGGELDVSLEVRALHVIDKTAWFHRPAMAHHSMVSAAEKIDLDLDDAQGHDVEASNGPEEIVEEMEVQRQTSHSTNPPLHVLPKRLAWAAEAVSTMGMRFSGHPATVILSTAGVGEVGLALLVHGCTCRRRCLRKRLKPCRHLWPSFCTLMELWYLDTMLAGTLFEISSNDRLLAFNIWSAVTTAPAFLLEGWLRWRKIKPTLRFYMMSYAVLMNTSGYHACRGIEMALGFRDWEEGRQLDIAIVAALSFAVGLLLPLLGVLFFGRRRLFRLLSEWLDQRRGQKLQDGAFMAMLLDSYLVELGQTPGSGSKHFSIVAVARS</sequence>
<dbReference type="Gene3D" id="2.130.10.30">
    <property type="entry name" value="Regulator of chromosome condensation 1/beta-lactamase-inhibitor protein II"/>
    <property type="match status" value="2"/>
</dbReference>
<feature type="transmembrane region" description="Helical" evidence="1">
    <location>
        <begin position="713"/>
        <end position="730"/>
    </location>
</feature>
<dbReference type="InterPro" id="IPR009091">
    <property type="entry name" value="RCC1/BLIP-II"/>
</dbReference>